<dbReference type="PANTHER" id="PTHR12210">
    <property type="entry name" value="DULLARD PROTEIN PHOSPHATASE"/>
    <property type="match status" value="1"/>
</dbReference>
<dbReference type="EMBL" id="JAUESC010000382">
    <property type="protein sequence ID" value="KAK0586395.1"/>
    <property type="molecule type" value="Genomic_DNA"/>
</dbReference>
<dbReference type="SUPFAM" id="SSF56784">
    <property type="entry name" value="HAD-like"/>
    <property type="match status" value="1"/>
</dbReference>
<reference evidence="3" key="1">
    <citation type="journal article" date="2022" name="Plant J.">
        <title>Strategies of tolerance reflected in two North American maple genomes.</title>
        <authorList>
            <person name="McEvoy S.L."/>
            <person name="Sezen U.U."/>
            <person name="Trouern-Trend A."/>
            <person name="McMahon S.M."/>
            <person name="Schaberg P.G."/>
            <person name="Yang J."/>
            <person name="Wegrzyn J.L."/>
            <person name="Swenson N.G."/>
        </authorList>
    </citation>
    <scope>NUCLEOTIDE SEQUENCE</scope>
    <source>
        <strain evidence="3">NS2018</strain>
    </source>
</reference>
<dbReference type="Pfam" id="PF03031">
    <property type="entry name" value="NIF"/>
    <property type="match status" value="1"/>
</dbReference>
<dbReference type="Proteomes" id="UP001168877">
    <property type="component" value="Unassembled WGS sequence"/>
</dbReference>
<feature type="region of interest" description="Disordered" evidence="1">
    <location>
        <begin position="34"/>
        <end position="55"/>
    </location>
</feature>
<proteinExistence type="predicted"/>
<dbReference type="InterPro" id="IPR036412">
    <property type="entry name" value="HAD-like_sf"/>
</dbReference>
<evidence type="ECO:0000313" key="4">
    <source>
        <dbReference type="Proteomes" id="UP001168877"/>
    </source>
</evidence>
<name>A0AA39SBJ7_ACESA</name>
<feature type="compositionally biased region" description="Basic residues" evidence="1">
    <location>
        <begin position="36"/>
        <end position="47"/>
    </location>
</feature>
<feature type="domain" description="FCP1 homology" evidence="2">
    <location>
        <begin position="910"/>
        <end position="1091"/>
    </location>
</feature>
<feature type="region of interest" description="Disordered" evidence="1">
    <location>
        <begin position="740"/>
        <end position="759"/>
    </location>
</feature>
<organism evidence="3 4">
    <name type="scientific">Acer saccharum</name>
    <name type="common">Sugar maple</name>
    <dbReference type="NCBI Taxonomy" id="4024"/>
    <lineage>
        <taxon>Eukaryota</taxon>
        <taxon>Viridiplantae</taxon>
        <taxon>Streptophyta</taxon>
        <taxon>Embryophyta</taxon>
        <taxon>Tracheophyta</taxon>
        <taxon>Spermatophyta</taxon>
        <taxon>Magnoliopsida</taxon>
        <taxon>eudicotyledons</taxon>
        <taxon>Gunneridae</taxon>
        <taxon>Pentapetalae</taxon>
        <taxon>rosids</taxon>
        <taxon>malvids</taxon>
        <taxon>Sapindales</taxon>
        <taxon>Sapindaceae</taxon>
        <taxon>Hippocastanoideae</taxon>
        <taxon>Acereae</taxon>
        <taxon>Acer</taxon>
    </lineage>
</organism>
<dbReference type="PROSITE" id="PS50969">
    <property type="entry name" value="FCP1"/>
    <property type="match status" value="1"/>
</dbReference>
<feature type="compositionally biased region" description="Polar residues" evidence="1">
    <location>
        <begin position="246"/>
        <end position="262"/>
    </location>
</feature>
<dbReference type="AlphaFoldDB" id="A0AA39SBJ7"/>
<dbReference type="InterPro" id="IPR050365">
    <property type="entry name" value="TIM50"/>
</dbReference>
<feature type="region of interest" description="Disordered" evidence="1">
    <location>
        <begin position="165"/>
        <end position="210"/>
    </location>
</feature>
<dbReference type="Gene3D" id="3.40.50.1000">
    <property type="entry name" value="HAD superfamily/HAD-like"/>
    <property type="match status" value="1"/>
</dbReference>
<feature type="compositionally biased region" description="Basic and acidic residues" evidence="1">
    <location>
        <begin position="197"/>
        <end position="210"/>
    </location>
</feature>
<feature type="region of interest" description="Disordered" evidence="1">
    <location>
        <begin position="246"/>
        <end position="281"/>
    </location>
</feature>
<accession>A0AA39SBJ7</accession>
<keyword evidence="4" id="KW-1185">Reference proteome</keyword>
<dbReference type="FunFam" id="3.40.50.1000:FF:000257">
    <property type="entry name" value="Haloacid dehalogenase-like hydrolase (HAD) superfamily protein"/>
    <property type="match status" value="1"/>
</dbReference>
<evidence type="ECO:0000313" key="3">
    <source>
        <dbReference type="EMBL" id="KAK0586395.1"/>
    </source>
</evidence>
<evidence type="ECO:0000259" key="2">
    <source>
        <dbReference type="PROSITE" id="PS50969"/>
    </source>
</evidence>
<evidence type="ECO:0000256" key="1">
    <source>
        <dbReference type="SAM" id="MobiDB-lite"/>
    </source>
</evidence>
<comment type="caution">
    <text evidence="3">The sequence shown here is derived from an EMBL/GenBank/DDBJ whole genome shotgun (WGS) entry which is preliminary data.</text>
</comment>
<gene>
    <name evidence="3" type="ORF">LWI29_006217</name>
</gene>
<reference evidence="3" key="2">
    <citation type="submission" date="2023-06" db="EMBL/GenBank/DDBJ databases">
        <authorList>
            <person name="Swenson N.G."/>
            <person name="Wegrzyn J.L."/>
            <person name="Mcevoy S.L."/>
        </authorList>
    </citation>
    <scope>NUCLEOTIDE SEQUENCE</scope>
    <source>
        <strain evidence="3">NS2018</strain>
        <tissue evidence="3">Leaf</tissue>
    </source>
</reference>
<dbReference type="InterPro" id="IPR004274">
    <property type="entry name" value="FCP1_dom"/>
</dbReference>
<protein>
    <recommendedName>
        <fullName evidence="2">FCP1 homology domain-containing protein</fullName>
    </recommendedName>
</protein>
<dbReference type="SMART" id="SM00577">
    <property type="entry name" value="CPDc"/>
    <property type="match status" value="1"/>
</dbReference>
<dbReference type="InterPro" id="IPR023214">
    <property type="entry name" value="HAD_sf"/>
</dbReference>
<sequence>MWKRMWIRHCIISTFCYGKMDFQMQLHNEDSNSCSAKKKKRRNRKTKVSCGSNNTHQEGDSLVQDVLLQKDSCVESTANVSSNSGLIEVQSNSNMNCSENKRKVKKEKWKRLKAQNAVNRDVVLQEVASETKTAPFKIEAPVDESIKPVLEKDSYVEPTANLSSNSGLIEVQPNSNLNFSENKNKRKRERNKGRKAQKADNTDVDLHEVASETKTAPFRIEAPVDESIKPVSEKDLCVEPAANLSSNSGLTEVQSNSNLNFSENKNKRKRERKKRRNALEADNTDVDLHKVASETKTAPFRIEALVDECIKPVSESTPLEVDVPDDLNKKMDSVAASVEIVAAVGTCTKTDPVPNLTLVQKRKMQKEKRKQRHKSIEHDAIDHVHPEDNSVTKNTVLEKDTSSLPSVNMFLEKQPNGQISLCLEMNEVKELNDGHNDLNKKMVSVAASVEIEAAVGTSTKTDPVPNLTRVQKRKMQKEKRKPRHKSLEHDAIDHVHPEDNSLTKNTVLEKDTSSLPSVNMFSEKQPNGQISLCLEMNEVKDLNDGHNDLNKKMVSVAASVEIEAAVGTITKTDPVPNLTRVQKRKMQKEKRKQRHKSLEHDAIDHVHPEDNSLTKNTVLEKDTSSLPSVNMFSEKQPNGQISLCPEMNEVKELNDGHNDSENKSLANFHMDNAKPYEKKDVKFAPAVAELDSTTVKEDLQVSEKLGNSSKIEDTSLLEKHDVHAESVNIYKRKKIVETYSRKKRRESSDSGENNCIKEDGTGFTSFGHSEEPHVTGFSENKLDIELERKNDASVQVLEDIMMREALVDCSDGKLVCKDNENRMEKKILKEDEENFEQKNGRKLKKKTSDTISGFDTFYYHQVQMNAEVETNVGVIFSSSSHLGVTKDVVDVTGKEDNLLQKSHPSPKRVSRCKKKLLVLDVNGLLADIVPYASYGYKPDIMISKKSVFKRPYCDDFLRFCFERFNVGIWSSRIKKNVEKVIEFLMGDSRRNLHFIWDAYHCSKTGLNTIENKDKPLVLKELKKLWDKVEPDLPWEKGEYNETNTLLLDDSPYKALRNPAHTAIFPYSYKYNDSNDCSLGPGGDLRVYLEGLAAAGNVQEYVQQNPFGQRAITESNPSWGFYSKIVNIKPSRPHNNSSTSVADSHVVSRMSLEETYIYESGFGSK</sequence>
<feature type="compositionally biased region" description="Basic residues" evidence="1">
    <location>
        <begin position="184"/>
        <end position="196"/>
    </location>
</feature>
<feature type="compositionally biased region" description="Basic residues" evidence="1">
    <location>
        <begin position="266"/>
        <end position="276"/>
    </location>
</feature>
<feature type="compositionally biased region" description="Polar residues" evidence="1">
    <location>
        <begin position="165"/>
        <end position="180"/>
    </location>
</feature>